<comment type="similarity">
    <text evidence="3">Belongs to the Ahb/Nir family.</text>
</comment>
<dbReference type="RefSeq" id="WP_092002151.1">
    <property type="nucleotide sequence ID" value="NZ_FOUR01000003.1"/>
</dbReference>
<dbReference type="Pfam" id="PF17805">
    <property type="entry name" value="AsnC_trans_reg2"/>
    <property type="match status" value="1"/>
</dbReference>
<dbReference type="Pfam" id="PF22451">
    <property type="entry name" value="NirdL-like_HTH"/>
    <property type="match status" value="1"/>
</dbReference>
<dbReference type="PANTHER" id="PTHR43413">
    <property type="entry name" value="TRANSCRIPTIONAL REGULATOR, ASNC FAMILY"/>
    <property type="match status" value="1"/>
</dbReference>
<evidence type="ECO:0000256" key="6">
    <source>
        <dbReference type="ARBA" id="ARBA00045291"/>
    </source>
</evidence>
<dbReference type="InterPro" id="IPR040523">
    <property type="entry name" value="AsnC_trans_reg2"/>
</dbReference>
<comment type="pathway">
    <text evidence="2">Porphyrin-containing compound metabolism.</text>
</comment>
<evidence type="ECO:0000259" key="9">
    <source>
        <dbReference type="Pfam" id="PF22451"/>
    </source>
</evidence>
<evidence type="ECO:0000256" key="5">
    <source>
        <dbReference type="ARBA" id="ARBA00023471"/>
    </source>
</evidence>
<dbReference type="InterPro" id="IPR050684">
    <property type="entry name" value="HTH-Siroheme_Decarb"/>
</dbReference>
<evidence type="ECO:0000313" key="11">
    <source>
        <dbReference type="Proteomes" id="UP000199339"/>
    </source>
</evidence>
<comment type="subunit">
    <text evidence="4">Probably forms a complex composed of NirD, NirL, NirG and NirH. All proteins are required for the total conversion of siroheme to didecarboxysiroheme.</text>
</comment>
<reference evidence="11" key="1">
    <citation type="submission" date="2016-10" db="EMBL/GenBank/DDBJ databases">
        <authorList>
            <person name="Varghese N."/>
            <person name="Submissions S."/>
        </authorList>
    </citation>
    <scope>NUCLEOTIDE SEQUENCE [LARGE SCALE GENOMIC DNA]</scope>
    <source>
        <strain evidence="11">CGMCC 1.6775</strain>
    </source>
</reference>
<evidence type="ECO:0000256" key="3">
    <source>
        <dbReference type="ARBA" id="ARBA00023457"/>
    </source>
</evidence>
<dbReference type="GO" id="GO:0016829">
    <property type="term" value="F:lyase activity"/>
    <property type="evidence" value="ECO:0007669"/>
    <property type="project" value="UniProtKB-KW"/>
</dbReference>
<sequence>MSVSTFPSEHSADTHYQLCATDRQLILATQAGLPLTADPWATLGEQLGIPAEEVLARFQHMQDAGVLRRVAAVPDHYKLGYRFNGMTVWDIRDEAVPEMGQRVGELPFVSHCYRRPRHQPWWTYNLFAMVHGTSRQEVEDKAGQIRDLLGEACSSHTILYSSAILKKTGLRLKKQGDAPCSE</sequence>
<dbReference type="Proteomes" id="UP000199339">
    <property type="component" value="Unassembled WGS sequence"/>
</dbReference>
<dbReference type="EC" id="4.1.1.111" evidence="5"/>
<evidence type="ECO:0000256" key="4">
    <source>
        <dbReference type="ARBA" id="ARBA00023465"/>
    </source>
</evidence>
<keyword evidence="11" id="KW-1185">Reference proteome</keyword>
<dbReference type="InterPro" id="IPR053953">
    <property type="entry name" value="NirdL-like_HTH"/>
</dbReference>
<evidence type="ECO:0000259" key="8">
    <source>
        <dbReference type="Pfam" id="PF17805"/>
    </source>
</evidence>
<evidence type="ECO:0000313" key="10">
    <source>
        <dbReference type="EMBL" id="SFN00451.1"/>
    </source>
</evidence>
<feature type="domain" description="Siroheme decarboxylase AsnC-like ligand binding" evidence="8">
    <location>
        <begin position="78"/>
        <end position="166"/>
    </location>
</feature>
<comment type="function">
    <text evidence="6">Involved in heme d1 biosynthesis. Catalyzes the decarboxylation of siroheme into didecarboxysiroheme.</text>
</comment>
<dbReference type="PANTHER" id="PTHR43413:SF1">
    <property type="entry name" value="SIROHEME DECARBOXYLASE NIRL SUBUNIT"/>
    <property type="match status" value="1"/>
</dbReference>
<keyword evidence="1" id="KW-0456">Lyase</keyword>
<dbReference type="EMBL" id="FOUR01000003">
    <property type="protein sequence ID" value="SFN00451.1"/>
    <property type="molecule type" value="Genomic_DNA"/>
</dbReference>
<dbReference type="OrthoDB" id="5568033at2"/>
<dbReference type="AlphaFoldDB" id="A0A1I4VGZ5"/>
<comment type="catalytic activity">
    <reaction evidence="7">
        <text>siroheme + 2 H(+) = 12,18-didecarboxysiroheme + 2 CO2</text>
        <dbReference type="Rhea" id="RHEA:19093"/>
        <dbReference type="ChEBI" id="CHEBI:15378"/>
        <dbReference type="ChEBI" id="CHEBI:16526"/>
        <dbReference type="ChEBI" id="CHEBI:60052"/>
        <dbReference type="ChEBI" id="CHEBI:140497"/>
        <dbReference type="EC" id="4.1.1.111"/>
    </reaction>
</comment>
<evidence type="ECO:0000256" key="1">
    <source>
        <dbReference type="ARBA" id="ARBA00023239"/>
    </source>
</evidence>
<proteinExistence type="inferred from homology"/>
<evidence type="ECO:0000256" key="2">
    <source>
        <dbReference type="ARBA" id="ARBA00023444"/>
    </source>
</evidence>
<feature type="domain" description="Siroheme decarboxylase NirL-like HTH" evidence="9">
    <location>
        <begin position="22"/>
        <end position="68"/>
    </location>
</feature>
<dbReference type="Gene3D" id="3.30.70.3460">
    <property type="match status" value="1"/>
</dbReference>
<protein>
    <recommendedName>
        <fullName evidence="5">siroheme decarboxylase</fullName>
        <ecNumber evidence="5">4.1.1.111</ecNumber>
    </recommendedName>
</protein>
<gene>
    <name evidence="10" type="ORF">SAMN04487961_1905</name>
</gene>
<evidence type="ECO:0000256" key="7">
    <source>
        <dbReference type="ARBA" id="ARBA00048470"/>
    </source>
</evidence>
<organism evidence="10 11">
    <name type="scientific">Marinobacter pelagius</name>
    <dbReference type="NCBI Taxonomy" id="379482"/>
    <lineage>
        <taxon>Bacteria</taxon>
        <taxon>Pseudomonadati</taxon>
        <taxon>Pseudomonadota</taxon>
        <taxon>Gammaproteobacteria</taxon>
        <taxon>Pseudomonadales</taxon>
        <taxon>Marinobacteraceae</taxon>
        <taxon>Marinobacter</taxon>
    </lineage>
</organism>
<name>A0A1I4VGZ5_9GAMM</name>
<accession>A0A1I4VGZ5</accession>